<reference evidence="1" key="1">
    <citation type="submission" date="2022-06" db="EMBL/GenBank/DDBJ databases">
        <authorList>
            <consortium name="SYNGENTA / RWTH Aachen University"/>
        </authorList>
    </citation>
    <scope>NUCLEOTIDE SEQUENCE</scope>
</reference>
<dbReference type="AlphaFoldDB" id="A0AAV0BN74"/>
<comment type="caution">
    <text evidence="1">The sequence shown here is derived from an EMBL/GenBank/DDBJ whole genome shotgun (WGS) entry which is preliminary data.</text>
</comment>
<evidence type="ECO:0000313" key="2">
    <source>
        <dbReference type="Proteomes" id="UP001153365"/>
    </source>
</evidence>
<gene>
    <name evidence="1" type="ORF">PPACK8108_LOCUS23089</name>
</gene>
<accession>A0AAV0BN74</accession>
<keyword evidence="2" id="KW-1185">Reference proteome</keyword>
<sequence>MAGIKLEIITDYDPKVEVQLQLNVISGRQACSIDIKVEVVLIVKPIDFILYIKVE</sequence>
<dbReference type="Proteomes" id="UP001153365">
    <property type="component" value="Unassembled WGS sequence"/>
</dbReference>
<evidence type="ECO:0000313" key="1">
    <source>
        <dbReference type="EMBL" id="CAH7688168.1"/>
    </source>
</evidence>
<organism evidence="1 2">
    <name type="scientific">Phakopsora pachyrhizi</name>
    <name type="common">Asian soybean rust disease fungus</name>
    <dbReference type="NCBI Taxonomy" id="170000"/>
    <lineage>
        <taxon>Eukaryota</taxon>
        <taxon>Fungi</taxon>
        <taxon>Dikarya</taxon>
        <taxon>Basidiomycota</taxon>
        <taxon>Pucciniomycotina</taxon>
        <taxon>Pucciniomycetes</taxon>
        <taxon>Pucciniales</taxon>
        <taxon>Phakopsoraceae</taxon>
        <taxon>Phakopsora</taxon>
    </lineage>
</organism>
<protein>
    <submittedName>
        <fullName evidence="1">Uncharacterized protein</fullName>
    </submittedName>
</protein>
<name>A0AAV0BN74_PHAPC</name>
<proteinExistence type="predicted"/>
<dbReference type="EMBL" id="CALTRL010005959">
    <property type="protein sequence ID" value="CAH7688168.1"/>
    <property type="molecule type" value="Genomic_DNA"/>
</dbReference>